<dbReference type="AlphaFoldDB" id="A0AAU6UGK8"/>
<proteinExistence type="predicted"/>
<protein>
    <submittedName>
        <fullName evidence="2">Uncharacterized protein</fullName>
    </submittedName>
</protein>
<name>A0AAU6UGK8_UNCXX</name>
<organism evidence="2">
    <name type="scientific">bacterium 19NY04SH03</name>
    <dbReference type="NCBI Taxonomy" id="2920647"/>
    <lineage>
        <taxon>Bacteria</taxon>
    </lineage>
</organism>
<dbReference type="EMBL" id="CP095346">
    <property type="protein sequence ID" value="XAG72989.1"/>
    <property type="molecule type" value="Genomic_DNA"/>
</dbReference>
<accession>A0AAU6UGK8</accession>
<gene>
    <name evidence="2" type="ORF">MRN42_14020</name>
</gene>
<feature type="transmembrane region" description="Helical" evidence="1">
    <location>
        <begin position="54"/>
        <end position="76"/>
    </location>
</feature>
<reference evidence="2" key="1">
    <citation type="submission" date="2022-03" db="EMBL/GenBank/DDBJ databases">
        <title>Sea Food Isolates.</title>
        <authorList>
            <person name="Li c."/>
        </authorList>
    </citation>
    <scope>NUCLEOTIDE SEQUENCE</scope>
    <source>
        <strain evidence="2">19NY04SH03</strain>
    </source>
</reference>
<keyword evidence="1" id="KW-1133">Transmembrane helix</keyword>
<sequence length="126" mass="14711">MKTLINFALFCLFSLGCLIATYQSWGLVLTAIPLVVWFQTPLNFFHKKRLAAVLFWLVLIYFHWLLGIATALTYFAKHVWSLHRQYELPMTQPTKTKRTIINPSTGLPMKDKHFDIAGNGYFWKND</sequence>
<dbReference type="PROSITE" id="PS51257">
    <property type="entry name" value="PROKAR_LIPOPROTEIN"/>
    <property type="match status" value="1"/>
</dbReference>
<keyword evidence="1" id="KW-0472">Membrane</keyword>
<evidence type="ECO:0000256" key="1">
    <source>
        <dbReference type="SAM" id="Phobius"/>
    </source>
</evidence>
<keyword evidence="1" id="KW-0812">Transmembrane</keyword>
<evidence type="ECO:0000313" key="2">
    <source>
        <dbReference type="EMBL" id="XAG72989.1"/>
    </source>
</evidence>